<organism evidence="2 3">
    <name type="scientific">Cladobotryum mycophilum</name>
    <dbReference type="NCBI Taxonomy" id="491253"/>
    <lineage>
        <taxon>Eukaryota</taxon>
        <taxon>Fungi</taxon>
        <taxon>Dikarya</taxon>
        <taxon>Ascomycota</taxon>
        <taxon>Pezizomycotina</taxon>
        <taxon>Sordariomycetes</taxon>
        <taxon>Hypocreomycetidae</taxon>
        <taxon>Hypocreales</taxon>
        <taxon>Hypocreaceae</taxon>
        <taxon>Cladobotryum</taxon>
    </lineage>
</organism>
<name>A0ABR0SR65_9HYPO</name>
<gene>
    <name evidence="2" type="ORF">PT974_05092</name>
</gene>
<keyword evidence="1" id="KW-1133">Transmembrane helix</keyword>
<feature type="transmembrane region" description="Helical" evidence="1">
    <location>
        <begin position="49"/>
        <end position="68"/>
    </location>
</feature>
<dbReference type="EMBL" id="JAVFKD010000010">
    <property type="protein sequence ID" value="KAK5994613.1"/>
    <property type="molecule type" value="Genomic_DNA"/>
</dbReference>
<evidence type="ECO:0000313" key="3">
    <source>
        <dbReference type="Proteomes" id="UP001338125"/>
    </source>
</evidence>
<reference evidence="2 3" key="1">
    <citation type="submission" date="2024-01" db="EMBL/GenBank/DDBJ databases">
        <title>Complete genome of Cladobotryum mycophilum ATHUM6906.</title>
        <authorList>
            <person name="Christinaki A.C."/>
            <person name="Myridakis A.I."/>
            <person name="Kouvelis V.N."/>
        </authorList>
    </citation>
    <scope>NUCLEOTIDE SEQUENCE [LARGE SCALE GENOMIC DNA]</scope>
    <source>
        <strain evidence="2 3">ATHUM6906</strain>
    </source>
</reference>
<comment type="caution">
    <text evidence="2">The sequence shown here is derived from an EMBL/GenBank/DDBJ whole genome shotgun (WGS) entry which is preliminary data.</text>
</comment>
<keyword evidence="1" id="KW-0472">Membrane</keyword>
<keyword evidence="1" id="KW-0812">Transmembrane</keyword>
<protein>
    <submittedName>
        <fullName evidence="2">Uncharacterized protein</fullName>
    </submittedName>
</protein>
<proteinExistence type="predicted"/>
<evidence type="ECO:0000256" key="1">
    <source>
        <dbReference type="SAM" id="Phobius"/>
    </source>
</evidence>
<dbReference type="Proteomes" id="UP001338125">
    <property type="component" value="Unassembled WGS sequence"/>
</dbReference>
<evidence type="ECO:0000313" key="2">
    <source>
        <dbReference type="EMBL" id="KAK5994613.1"/>
    </source>
</evidence>
<keyword evidence="3" id="KW-1185">Reference proteome</keyword>
<sequence>MGSGIVQLTANGGDNGGSIEEGSPLLGDRFEDDEIADNLRRQENLRKRLVVPILFTIVVGLDFSLFMLNLPLTRVYESIACYRYYEGREPSRFLNPGSIPESLCKVEAVQSELAIVRGYEYLFQGLPGQ</sequence>
<accession>A0ABR0SR65</accession>